<accession>A0A7C9D7G6</accession>
<evidence type="ECO:0000256" key="1">
    <source>
        <dbReference type="SAM" id="MobiDB-lite"/>
    </source>
</evidence>
<name>A0A7C9D7G6_OPUST</name>
<evidence type="ECO:0000313" key="2">
    <source>
        <dbReference type="EMBL" id="MBA4632805.1"/>
    </source>
</evidence>
<reference evidence="2" key="2">
    <citation type="submission" date="2020-07" db="EMBL/GenBank/DDBJ databases">
        <authorList>
            <person name="Vera ALvarez R."/>
            <person name="Arias-Moreno D.M."/>
            <person name="Jimenez-Jacinto V."/>
            <person name="Jimenez-Bremont J.F."/>
            <person name="Swaminathan K."/>
            <person name="Moose S.P."/>
            <person name="Guerrero-Gonzalez M.L."/>
            <person name="Marino-Ramirez L."/>
            <person name="Landsman D."/>
            <person name="Rodriguez-Kessler M."/>
            <person name="Delgado-Sanchez P."/>
        </authorList>
    </citation>
    <scope>NUCLEOTIDE SEQUENCE</scope>
    <source>
        <tissue evidence="2">Cladode</tissue>
    </source>
</reference>
<dbReference type="AlphaFoldDB" id="A0A7C9D7G6"/>
<feature type="region of interest" description="Disordered" evidence="1">
    <location>
        <begin position="100"/>
        <end position="121"/>
    </location>
</feature>
<organism evidence="2">
    <name type="scientific">Opuntia streptacantha</name>
    <name type="common">Prickly pear cactus</name>
    <name type="synonym">Opuntia cardona</name>
    <dbReference type="NCBI Taxonomy" id="393608"/>
    <lineage>
        <taxon>Eukaryota</taxon>
        <taxon>Viridiplantae</taxon>
        <taxon>Streptophyta</taxon>
        <taxon>Embryophyta</taxon>
        <taxon>Tracheophyta</taxon>
        <taxon>Spermatophyta</taxon>
        <taxon>Magnoliopsida</taxon>
        <taxon>eudicotyledons</taxon>
        <taxon>Gunneridae</taxon>
        <taxon>Pentapetalae</taxon>
        <taxon>Caryophyllales</taxon>
        <taxon>Cactineae</taxon>
        <taxon>Cactaceae</taxon>
        <taxon>Opuntioideae</taxon>
        <taxon>Opuntia</taxon>
    </lineage>
</organism>
<reference evidence="2" key="1">
    <citation type="journal article" date="2013" name="J. Plant Res.">
        <title>Effect of fungi and light on seed germination of three Opuntia species from semiarid lands of central Mexico.</title>
        <authorList>
            <person name="Delgado-Sanchez P."/>
            <person name="Jimenez-Bremont J.F."/>
            <person name="Guerrero-Gonzalez Mde L."/>
            <person name="Flores J."/>
        </authorList>
    </citation>
    <scope>NUCLEOTIDE SEQUENCE</scope>
    <source>
        <tissue evidence="2">Cladode</tissue>
    </source>
</reference>
<dbReference type="EMBL" id="GISG01084401">
    <property type="protein sequence ID" value="MBA4632805.1"/>
    <property type="molecule type" value="Transcribed_RNA"/>
</dbReference>
<proteinExistence type="predicted"/>
<protein>
    <submittedName>
        <fullName evidence="2">Uncharacterized protein</fullName>
    </submittedName>
</protein>
<sequence>MCPGAPANRRRGEIKCHARSHFGLKLALKTLSISHGSFSVLLLLLHIDVHMPHRYFVVELRHPAVIVLPRLPVRRHLLRFLRRLWRCRRWRRRLFLGFGQTSQSRQRPPIPTHCRGAAGNP</sequence>